<comment type="caution">
    <text evidence="1">The sequence shown here is derived from an EMBL/GenBank/DDBJ whole genome shotgun (WGS) entry which is preliminary data.</text>
</comment>
<name>A0A420ZBX4_UNCK3</name>
<reference evidence="1 2" key="1">
    <citation type="submission" date="2018-06" db="EMBL/GenBank/DDBJ databases">
        <title>Extensive metabolic versatility and redundancy in microbially diverse, dynamic hydrothermal sediments.</title>
        <authorList>
            <person name="Dombrowski N."/>
            <person name="Teske A."/>
            <person name="Baker B.J."/>
        </authorList>
    </citation>
    <scope>NUCLEOTIDE SEQUENCE [LARGE SCALE GENOMIC DNA]</scope>
    <source>
        <strain evidence="1">B79_G16</strain>
    </source>
</reference>
<evidence type="ECO:0000313" key="2">
    <source>
        <dbReference type="Proteomes" id="UP000281261"/>
    </source>
</evidence>
<dbReference type="Proteomes" id="UP000281261">
    <property type="component" value="Unassembled WGS sequence"/>
</dbReference>
<protein>
    <submittedName>
        <fullName evidence="1">Uncharacterized protein</fullName>
    </submittedName>
</protein>
<proteinExistence type="predicted"/>
<accession>A0A420ZBX4</accession>
<dbReference type="AlphaFoldDB" id="A0A420ZBX4"/>
<organism evidence="1 2">
    <name type="scientific">candidate division Kazan bacterium</name>
    <dbReference type="NCBI Taxonomy" id="2202143"/>
    <lineage>
        <taxon>Bacteria</taxon>
        <taxon>Bacteria division Kazan-3B-28</taxon>
    </lineage>
</organism>
<gene>
    <name evidence="1" type="ORF">DRH29_04255</name>
</gene>
<dbReference type="EMBL" id="QMNG01000043">
    <property type="protein sequence ID" value="RLC36592.1"/>
    <property type="molecule type" value="Genomic_DNA"/>
</dbReference>
<evidence type="ECO:0000313" key="1">
    <source>
        <dbReference type="EMBL" id="RLC36592.1"/>
    </source>
</evidence>
<sequence length="115" mass="13049">MVFAVKSVKSMRKAGVNLLLALLSGKDPDKTLKEQGKDLARTLRTLLIGVPEEPAYTMLYFFYAGRKEEMLEDIDLLEAWLDGKALDDYYRSRVETLLMSLVEAALKQEQSEEST</sequence>